<dbReference type="AlphaFoldDB" id="A0A517KX14"/>
<evidence type="ECO:0000256" key="5">
    <source>
        <dbReference type="SAM" id="MobiDB-lite"/>
    </source>
</evidence>
<feature type="compositionally biased region" description="Low complexity" evidence="5">
    <location>
        <begin position="337"/>
        <end position="346"/>
    </location>
</feature>
<keyword evidence="3" id="KW-0963">Cytoplasm</keyword>
<evidence type="ECO:0008006" key="9">
    <source>
        <dbReference type="Google" id="ProtNLM"/>
    </source>
</evidence>
<dbReference type="InterPro" id="IPR044159">
    <property type="entry name" value="IQM"/>
</dbReference>
<dbReference type="PROSITE" id="PS50096">
    <property type="entry name" value="IQ"/>
    <property type="match status" value="1"/>
</dbReference>
<evidence type="ECO:0000256" key="2">
    <source>
        <dbReference type="ARBA" id="ARBA00004496"/>
    </source>
</evidence>
<evidence type="ECO:0000256" key="6">
    <source>
        <dbReference type="SAM" id="SignalP"/>
    </source>
</evidence>
<gene>
    <name evidence="7" type="ORF">FKW77_008614</name>
</gene>
<feature type="chain" id="PRO_5021734867" description="IQ domain-containing protein IQM6" evidence="6">
    <location>
        <begin position="21"/>
        <end position="606"/>
    </location>
</feature>
<evidence type="ECO:0000256" key="1">
    <source>
        <dbReference type="ARBA" id="ARBA00004123"/>
    </source>
</evidence>
<feature type="compositionally biased region" description="Basic and acidic residues" evidence="5">
    <location>
        <begin position="501"/>
        <end position="551"/>
    </location>
</feature>
<comment type="subcellular location">
    <subcellularLocation>
        <location evidence="2">Cytoplasm</location>
    </subcellularLocation>
    <subcellularLocation>
        <location evidence="1">Nucleus</location>
    </subcellularLocation>
</comment>
<organism evidence="7 8">
    <name type="scientific">Venturia effusa</name>
    <dbReference type="NCBI Taxonomy" id="50376"/>
    <lineage>
        <taxon>Eukaryota</taxon>
        <taxon>Fungi</taxon>
        <taxon>Dikarya</taxon>
        <taxon>Ascomycota</taxon>
        <taxon>Pezizomycotina</taxon>
        <taxon>Dothideomycetes</taxon>
        <taxon>Pleosporomycetidae</taxon>
        <taxon>Venturiales</taxon>
        <taxon>Venturiaceae</taxon>
        <taxon>Venturia</taxon>
    </lineage>
</organism>
<dbReference type="GO" id="GO:0005634">
    <property type="term" value="C:nucleus"/>
    <property type="evidence" value="ECO:0007669"/>
    <property type="project" value="UniProtKB-SubCell"/>
</dbReference>
<evidence type="ECO:0000256" key="3">
    <source>
        <dbReference type="ARBA" id="ARBA00022490"/>
    </source>
</evidence>
<accession>A0A517KX14</accession>
<dbReference type="PANTHER" id="PTHR31250">
    <property type="entry name" value="IQ DOMAIN-CONTAINING PROTEIN IQM3"/>
    <property type="match status" value="1"/>
</dbReference>
<protein>
    <recommendedName>
        <fullName evidence="9">IQ domain-containing protein IQM6</fullName>
    </recommendedName>
</protein>
<sequence>MAPLSLWLWELVFNFESSAAKDCRGCQRQRSRSRRLRPRSSQSQAQCPPRSRFLRIIRAHMNEPLHTEKAREIAARQDETERATERQTADGQRDGRTEESAAAAMIQRNYRGYRERRQLRGIGLSPSTRWQEAVRELQYRNAIQPSSHDERSSMPTNRARQNWKRVGAIAARAGHDDSSDDDADVDAMTAAEKEEYHREKHEAKIEREKTAKMMDLQYFLEMVDTKHRYGSNLRTYHEEWKKADTHENFFYWLDHGAGRHLDLPIVSRERLDKERVRYLSREERQKYLVKIDEEGRLCWARNGERITTSLQYKDSVDGIVPRDDETEPWTQGRPGRDSSSSDGSSILSLGSNENVDAYANHDLDRAKGIKKLTKISASTILNQLLQKSVRPNAWIFVADTSSRLYLGIKQSGAFQHSSFLNGGRISAAGLMKIKDGQIRQISPLSGHYRPPTKNFRHFVHSMRDQRVDMSRVSISHSYAVLVGLEAYVKTRRKVKNVAGHLTHEKDKVLHPEDVQKREEQERDNSESAEKERKVVQAEMRKQENIKKRESLGSKLMRKMRIRSHSQSAVHAAKEKPPKQTPRTPLSVPGEDIESGIAPEDGLRRTE</sequence>
<feature type="region of interest" description="Disordered" evidence="5">
    <location>
        <begin position="317"/>
        <end position="346"/>
    </location>
</feature>
<dbReference type="OrthoDB" id="7344096at2759"/>
<feature type="region of interest" description="Disordered" evidence="5">
    <location>
        <begin position="498"/>
        <end position="606"/>
    </location>
</feature>
<evidence type="ECO:0000313" key="8">
    <source>
        <dbReference type="Proteomes" id="UP000316270"/>
    </source>
</evidence>
<keyword evidence="4" id="KW-0539">Nucleus</keyword>
<feature type="signal peptide" evidence="6">
    <location>
        <begin position="1"/>
        <end position="20"/>
    </location>
</feature>
<proteinExistence type="predicted"/>
<reference evidence="7 8" key="1">
    <citation type="submission" date="2019-07" db="EMBL/GenBank/DDBJ databases">
        <title>Finished genome of Venturia effusa.</title>
        <authorList>
            <person name="Young C.A."/>
            <person name="Cox M.P."/>
            <person name="Ganley A.R.D."/>
            <person name="David W.J."/>
        </authorList>
    </citation>
    <scope>NUCLEOTIDE SEQUENCE [LARGE SCALE GENOMIC DNA]</scope>
    <source>
        <strain evidence="8">albino</strain>
    </source>
</reference>
<dbReference type="STRING" id="50376.A0A517KX14"/>
<dbReference type="GO" id="GO:0005737">
    <property type="term" value="C:cytoplasm"/>
    <property type="evidence" value="ECO:0007669"/>
    <property type="project" value="UniProtKB-SubCell"/>
</dbReference>
<evidence type="ECO:0000256" key="4">
    <source>
        <dbReference type="ARBA" id="ARBA00023242"/>
    </source>
</evidence>
<dbReference type="EMBL" id="CP042185">
    <property type="protein sequence ID" value="QDS67923.1"/>
    <property type="molecule type" value="Genomic_DNA"/>
</dbReference>
<feature type="compositionally biased region" description="Basic and acidic residues" evidence="5">
    <location>
        <begin position="64"/>
        <end position="99"/>
    </location>
</feature>
<feature type="region of interest" description="Disordered" evidence="5">
    <location>
        <begin position="64"/>
        <end position="100"/>
    </location>
</feature>
<keyword evidence="8" id="KW-1185">Reference proteome</keyword>
<name>A0A517KX14_9PEZI</name>
<dbReference type="Proteomes" id="UP000316270">
    <property type="component" value="Chromosome 1"/>
</dbReference>
<feature type="region of interest" description="Disordered" evidence="5">
    <location>
        <begin position="30"/>
        <end position="49"/>
    </location>
</feature>
<dbReference type="SMART" id="SM00015">
    <property type="entry name" value="IQ"/>
    <property type="match status" value="1"/>
</dbReference>
<dbReference type="InterPro" id="IPR000048">
    <property type="entry name" value="IQ_motif_EF-hand-BS"/>
</dbReference>
<dbReference type="PANTHER" id="PTHR31250:SF27">
    <property type="entry name" value="IQ DOMAIN-CONTAINING PROTEIN IQM5"/>
    <property type="match status" value="1"/>
</dbReference>
<keyword evidence="6" id="KW-0732">Signal</keyword>
<evidence type="ECO:0000313" key="7">
    <source>
        <dbReference type="EMBL" id="QDS67923.1"/>
    </source>
</evidence>